<keyword evidence="5" id="KW-0411">Iron-sulfur</keyword>
<keyword evidence="6" id="KW-0812">Transmembrane</keyword>
<organism evidence="7 8">
    <name type="scientific">Paenibacillus albiflavus</name>
    <dbReference type="NCBI Taxonomy" id="2545760"/>
    <lineage>
        <taxon>Bacteria</taxon>
        <taxon>Bacillati</taxon>
        <taxon>Bacillota</taxon>
        <taxon>Bacilli</taxon>
        <taxon>Bacillales</taxon>
        <taxon>Paenibacillaceae</taxon>
        <taxon>Paenibacillus</taxon>
    </lineage>
</organism>
<dbReference type="InterPro" id="IPR036188">
    <property type="entry name" value="FAD/NAD-bd_sf"/>
</dbReference>
<dbReference type="Gene3D" id="3.50.50.60">
    <property type="entry name" value="FAD/NAD(P)-binding domain"/>
    <property type="match status" value="1"/>
</dbReference>
<keyword evidence="4" id="KW-0408">Iron</keyword>
<dbReference type="InterPro" id="IPR039650">
    <property type="entry name" value="HdrA-like"/>
</dbReference>
<name>A0A4R4EDF4_9BACL</name>
<keyword evidence="3" id="KW-0560">Oxidoreductase</keyword>
<keyword evidence="6" id="KW-1133">Transmembrane helix</keyword>
<evidence type="ECO:0000256" key="1">
    <source>
        <dbReference type="ARBA" id="ARBA00022485"/>
    </source>
</evidence>
<evidence type="ECO:0000256" key="6">
    <source>
        <dbReference type="SAM" id="Phobius"/>
    </source>
</evidence>
<feature type="transmembrane region" description="Helical" evidence="6">
    <location>
        <begin position="16"/>
        <end position="37"/>
    </location>
</feature>
<evidence type="ECO:0000256" key="3">
    <source>
        <dbReference type="ARBA" id="ARBA00023002"/>
    </source>
</evidence>
<keyword evidence="8" id="KW-1185">Reference proteome</keyword>
<dbReference type="OrthoDB" id="9777740at2"/>
<keyword evidence="6" id="KW-0472">Membrane</keyword>
<dbReference type="GO" id="GO:0046872">
    <property type="term" value="F:metal ion binding"/>
    <property type="evidence" value="ECO:0007669"/>
    <property type="project" value="UniProtKB-KW"/>
</dbReference>
<evidence type="ECO:0000313" key="8">
    <source>
        <dbReference type="Proteomes" id="UP000295418"/>
    </source>
</evidence>
<protein>
    <submittedName>
        <fullName evidence="7">FAD-dependent oxidoreductase</fullName>
    </submittedName>
</protein>
<dbReference type="Proteomes" id="UP000295418">
    <property type="component" value="Unassembled WGS sequence"/>
</dbReference>
<comment type="caution">
    <text evidence="7">The sequence shown here is derived from an EMBL/GenBank/DDBJ whole genome shotgun (WGS) entry which is preliminary data.</text>
</comment>
<evidence type="ECO:0000256" key="5">
    <source>
        <dbReference type="ARBA" id="ARBA00023014"/>
    </source>
</evidence>
<proteinExistence type="predicted"/>
<evidence type="ECO:0000256" key="4">
    <source>
        <dbReference type="ARBA" id="ARBA00023004"/>
    </source>
</evidence>
<dbReference type="PANTHER" id="PTHR43498:SF1">
    <property type="entry name" value="COB--COM HETERODISULFIDE REDUCTASE IRON-SULFUR SUBUNIT A"/>
    <property type="match status" value="1"/>
</dbReference>
<keyword evidence="1" id="KW-0004">4Fe-4S</keyword>
<evidence type="ECO:0000256" key="2">
    <source>
        <dbReference type="ARBA" id="ARBA00022723"/>
    </source>
</evidence>
<dbReference type="PANTHER" id="PTHR43498">
    <property type="entry name" value="FERREDOXIN:COB-COM HETERODISULFIDE REDUCTASE SUBUNIT A"/>
    <property type="match status" value="1"/>
</dbReference>
<reference evidence="7 8" key="1">
    <citation type="submission" date="2019-03" db="EMBL/GenBank/DDBJ databases">
        <authorList>
            <person name="Kim M.K.M."/>
        </authorList>
    </citation>
    <scope>NUCLEOTIDE SEQUENCE [LARGE SCALE GENOMIC DNA]</scope>
    <source>
        <strain evidence="7 8">18JY21-1</strain>
    </source>
</reference>
<accession>A0A4R4EDF4</accession>
<dbReference type="AlphaFoldDB" id="A0A4R4EDF4"/>
<dbReference type="EMBL" id="SKFG01000010">
    <property type="protein sequence ID" value="TCZ77243.1"/>
    <property type="molecule type" value="Genomic_DNA"/>
</dbReference>
<gene>
    <name evidence="7" type="ORF">E0485_12360</name>
</gene>
<keyword evidence="2" id="KW-0479">Metal-binding</keyword>
<sequence length="654" mass="71449">MAHQSKSFNGKQSKSWLILMSVLIIITVLAAVAALYYQNKHPHKIAEPQVLEKVTSSETIADQYDVVVVGTDPEGIAAAVSASRNGLKTLLVDGNNREILGGLFTLGWLNTIDMNWKPGGNGITGQVPLNKGIFSEMFGQIEGDSFDVITAANVFNRMVKNEKNIDLLLQVQAIEPLMKAEAGANGNKVIEGVNVTLHDGTKKTIKSKSVIDASQDADLAVAAGVPYTYGREDLVGDTKTKMAVTLVFRLKNVTPEVWKNIKDKLNNDDSKDTGANDVSAWGYFEMYQYPSSNPERVKMRGLNIGRQNNETMLINALQIFGIDGSDPKSREEAFEIGMKEVPLVVEYMKTHFPEFAGLELDVTAPELYVRETRHTEGEYRLNILDVLENKDQWDRIAFGSYEVDIQNSSAAGDGTVVGKTDQYAIPFRSIVPLQVDNLLVVGRAASFDTLPHGSARTVPVGMGTGEAAGAAAKIAQDANITFRELSASKELIAKLQEQLNKQGMDINPFTIEPYAYMKDPQYEGLRVALAYGLEYLGYKKEYDYSKKSNPVRMANLISGVKRIKADAVKADPSKAVKGDLKEAAKLPLTLEQASYTIALGLGVQVNSPSEAQAALIKAGIVKEATFTAVKDMNNLTNGEMFMMLKDIKVSLIGE</sequence>
<dbReference type="RefSeq" id="WP_132418345.1">
    <property type="nucleotide sequence ID" value="NZ_SKFG01000010.1"/>
</dbReference>
<dbReference type="GO" id="GO:0016491">
    <property type="term" value="F:oxidoreductase activity"/>
    <property type="evidence" value="ECO:0007669"/>
    <property type="project" value="UniProtKB-KW"/>
</dbReference>
<dbReference type="GO" id="GO:0051539">
    <property type="term" value="F:4 iron, 4 sulfur cluster binding"/>
    <property type="evidence" value="ECO:0007669"/>
    <property type="project" value="UniProtKB-KW"/>
</dbReference>
<dbReference type="SUPFAM" id="SSF51905">
    <property type="entry name" value="FAD/NAD(P)-binding domain"/>
    <property type="match status" value="1"/>
</dbReference>
<evidence type="ECO:0000313" key="7">
    <source>
        <dbReference type="EMBL" id="TCZ77243.1"/>
    </source>
</evidence>
<dbReference type="Pfam" id="PF12831">
    <property type="entry name" value="FAD_oxidored"/>
    <property type="match status" value="1"/>
</dbReference>